<dbReference type="Pfam" id="PF01593">
    <property type="entry name" value="Amino_oxidase"/>
    <property type="match status" value="1"/>
</dbReference>
<protein>
    <recommendedName>
        <fullName evidence="7">Amine oxidase domain-containing protein</fullName>
    </recommendedName>
</protein>
<evidence type="ECO:0000256" key="3">
    <source>
        <dbReference type="ARBA" id="ARBA00022729"/>
    </source>
</evidence>
<gene>
    <name evidence="8" type="ORF">M0812_24089</name>
</gene>
<evidence type="ECO:0000256" key="1">
    <source>
        <dbReference type="ARBA" id="ARBA00005855"/>
    </source>
</evidence>
<organism evidence="8 9">
    <name type="scientific">Anaeramoeba flamelloides</name>
    <dbReference type="NCBI Taxonomy" id="1746091"/>
    <lineage>
        <taxon>Eukaryota</taxon>
        <taxon>Metamonada</taxon>
        <taxon>Anaeramoebidae</taxon>
        <taxon>Anaeramoeba</taxon>
    </lineage>
</organism>
<dbReference type="GO" id="GO:0016491">
    <property type="term" value="F:oxidoreductase activity"/>
    <property type="evidence" value="ECO:0007669"/>
    <property type="project" value="InterPro"/>
</dbReference>
<accession>A0AAV7YJH9</accession>
<dbReference type="Gene3D" id="3.50.50.60">
    <property type="entry name" value="FAD/NAD(P)-binding domain"/>
    <property type="match status" value="2"/>
</dbReference>
<dbReference type="InterPro" id="IPR002937">
    <property type="entry name" value="Amino_oxidase"/>
</dbReference>
<keyword evidence="3" id="KW-0732">Signal</keyword>
<reference evidence="8" key="1">
    <citation type="submission" date="2022-08" db="EMBL/GenBank/DDBJ databases">
        <title>Novel sulphate-reducing endosymbionts in the free-living metamonad Anaeramoeba.</title>
        <authorList>
            <person name="Jerlstrom-Hultqvist J."/>
            <person name="Cepicka I."/>
            <person name="Gallot-Lavallee L."/>
            <person name="Salas-Leiva D."/>
            <person name="Curtis B.A."/>
            <person name="Zahonova K."/>
            <person name="Pipaliya S."/>
            <person name="Dacks J."/>
            <person name="Roger A.J."/>
        </authorList>
    </citation>
    <scope>NUCLEOTIDE SEQUENCE</scope>
    <source>
        <strain evidence="8">Busselton2</strain>
    </source>
</reference>
<feature type="domain" description="Amine oxidase" evidence="7">
    <location>
        <begin position="18"/>
        <end position="328"/>
    </location>
</feature>
<keyword evidence="2" id="KW-0285">Flavoprotein</keyword>
<evidence type="ECO:0000313" key="9">
    <source>
        <dbReference type="Proteomes" id="UP001146793"/>
    </source>
</evidence>
<dbReference type="InterPro" id="IPR052206">
    <property type="entry name" value="Retinol_saturase"/>
</dbReference>
<dbReference type="Proteomes" id="UP001146793">
    <property type="component" value="Unassembled WGS sequence"/>
</dbReference>
<dbReference type="PANTHER" id="PTHR46091">
    <property type="entry name" value="BLR7054 PROTEIN"/>
    <property type="match status" value="1"/>
</dbReference>
<dbReference type="PANTHER" id="PTHR46091:SF3">
    <property type="entry name" value="AMINE OXIDASE DOMAIN-CONTAINING PROTEIN"/>
    <property type="match status" value="1"/>
</dbReference>
<evidence type="ECO:0000313" key="8">
    <source>
        <dbReference type="EMBL" id="KAJ3428756.1"/>
    </source>
</evidence>
<evidence type="ECO:0000256" key="2">
    <source>
        <dbReference type="ARBA" id="ARBA00022630"/>
    </source>
</evidence>
<keyword evidence="4" id="KW-0274">FAD</keyword>
<keyword evidence="5" id="KW-0521">NADP</keyword>
<comment type="similarity">
    <text evidence="1">Belongs to the carotenoid/retinoid oxidoreductase family. CrtISO subfamily.</text>
</comment>
<name>A0AAV7YJH9_9EUKA</name>
<evidence type="ECO:0000259" key="7">
    <source>
        <dbReference type="Pfam" id="PF01593"/>
    </source>
</evidence>
<dbReference type="EMBL" id="JANTQA010000057">
    <property type="protein sequence ID" value="KAJ3428756.1"/>
    <property type="molecule type" value="Genomic_DNA"/>
</dbReference>
<evidence type="ECO:0000256" key="6">
    <source>
        <dbReference type="ARBA" id="ARBA00023027"/>
    </source>
</evidence>
<proteinExistence type="inferred from homology"/>
<dbReference type="SUPFAM" id="SSF51905">
    <property type="entry name" value="FAD/NAD(P)-binding domain"/>
    <property type="match status" value="1"/>
</dbReference>
<evidence type="ECO:0000256" key="4">
    <source>
        <dbReference type="ARBA" id="ARBA00022827"/>
    </source>
</evidence>
<evidence type="ECO:0000256" key="5">
    <source>
        <dbReference type="ARBA" id="ARBA00022857"/>
    </source>
</evidence>
<keyword evidence="6" id="KW-0520">NAD</keyword>
<sequence length="521" mass="57844">MFNNQKIFDTIVIGSGAGGLSSASYLSRKGLNVLLCEKRREVGGYLNSFTRTGKSGDKYTFDTGVHYLGECMEGSGLSKVFKEAIGEPYEKMKWNLMDPAGINRYVYKDFEYSYPMGLKNFEMMLLSKFPDAQGSITNAFKLIKDTSQVLKDLSDIEGKLASQSLAGKMSTLFKLIPKIPLLRRMITKTAKEFCEGVTDLRVLKILDNFSTEVGVTLSEASPMLLVLFAVYSHGGFYPQGGTKPLIKMFCDTILKSGGTILKNAGVTGIKKEGNVFRVHTPKGEFFTKTIVSNTDAKVLYSDLLPQELVGKKIKKKIQNTVPSVSNLYTFVGTDLDLSKYMNSGNLLLIDENFFSTEMKASSLQNTYFLTSPTLKDPNGGHSAKGKYSLEILCSAGDFEDWKQWENSKPYQRPIEYMKKKEEIGMHAIKVVERNLIPNLSKHLDFIEFATPLTNLHYTSAPNGSMYGPALTPSQSFLNWFPIKTKIPGLYHCGSSTLCGGVAACCQTGIQAAKKLLKFYKK</sequence>
<dbReference type="InterPro" id="IPR036188">
    <property type="entry name" value="FAD/NAD-bd_sf"/>
</dbReference>
<comment type="caution">
    <text evidence="8">The sequence shown here is derived from an EMBL/GenBank/DDBJ whole genome shotgun (WGS) entry which is preliminary data.</text>
</comment>
<dbReference type="AlphaFoldDB" id="A0AAV7YJH9"/>